<evidence type="ECO:0000259" key="4">
    <source>
        <dbReference type="Pfam" id="PF04802"/>
    </source>
</evidence>
<protein>
    <submittedName>
        <fullName evidence="6">Uncharacterized protein</fullName>
    </submittedName>
</protein>
<feature type="compositionally biased region" description="Basic and acidic residues" evidence="3">
    <location>
        <begin position="766"/>
        <end position="778"/>
    </location>
</feature>
<dbReference type="Pfam" id="PF04802">
    <property type="entry name" value="PP4R3"/>
    <property type="match status" value="1"/>
</dbReference>
<gene>
    <name evidence="6" type="ORF">ACRE_055330</name>
</gene>
<proteinExistence type="predicted"/>
<dbReference type="PANTHER" id="PTHR23318:SF0">
    <property type="entry name" value="SERINE_THREONINE-PROTEIN PHOSPHATASE 4 REGULATORY SUBUNIT 3"/>
    <property type="match status" value="1"/>
</dbReference>
<dbReference type="InterPro" id="IPR011993">
    <property type="entry name" value="PH-like_dom_sf"/>
</dbReference>
<dbReference type="Proteomes" id="UP000029964">
    <property type="component" value="Unassembled WGS sequence"/>
</dbReference>
<dbReference type="GO" id="GO:0005654">
    <property type="term" value="C:nucleoplasm"/>
    <property type="evidence" value="ECO:0007669"/>
    <property type="project" value="TreeGrafter"/>
</dbReference>
<dbReference type="Gene3D" id="2.30.29.30">
    <property type="entry name" value="Pleckstrin-homology domain (PH domain)/Phosphotyrosine-binding domain (PTB)"/>
    <property type="match status" value="1"/>
</dbReference>
<keyword evidence="2" id="KW-0539">Nucleus</keyword>
<sequence length="870" mass="98648">MAQPVPHQATDKKRVKVYELRNNDWFDRGTGFCMATLSQNAEGRKEPKVIVESEDQPERLLLETKIHKEDGFQKQQDTLIVWQEPGTHIDMALSFQEAEGCALIWFVPSCTPITWHRRLTLCRRFVSSVQQAFLGSLGGADDSLSEELAIDVPPSITLPAAELGNLQEIETSMRIMSSTNNGRDALAKSIMADDYIVKLIPLVEMAEDLESLHDLHRLCNIMKTVLLLNDTAIIEHAVSDECVLGVVGALEYDPDFPGHKANHRHWLDNKSRYKEVVPIEDEQTRRKIHQTYRLQYLKDVVLARILDDPTFSVLNSLIFFNQVDIVQHLQANTSFLKDLFAIFSPSSQDQKKKKEAVLFIQQCCNIAKNIQPPARQSLYTNFISHGLLEVINFGLKHSDVGARVGATDILISIIDHDPQTIRQTIYRQMNENQPPLTDSLIELLLVEVDLGVKSQISEALKVLLDQGVPLQQMSAQQAANASVTGNGEIRPRPQADPQQELFLTRFYERSAPKLFKPLVDLERRTDMHFPVQQASIFTYLVEIMCFFIRQHHQYSRFFVLNNNIVLRVSQLLQSPEKFLQLVAIRFFRVLIGMQEDFFIKHLTEKRILGPVLEVLTKAISRDNLLSSASLELFEYIKKENIKDLVKHLVENHRERLLSLSYLSTFRDLVLRYDQTQGYTANMDYFLDTDHDVGRKPPPGTRMMEHIAVDPVEEEYWNSPDPDDEDDHPVRQAEKTPAANGSSTPSRPLVDYPSDDEGDENADPNAEDNKDDSSDDNTRGTESSLPSVAPPERLAEKRRREEDDEDELDKLMHNKRRNSSSSASNSSVSPGMARRRKNFTTGSGNGTPKKISISLSPALKTGGGARSDEES</sequence>
<evidence type="ECO:0000313" key="7">
    <source>
        <dbReference type="Proteomes" id="UP000029964"/>
    </source>
</evidence>
<dbReference type="OrthoDB" id="27483at2759"/>
<feature type="compositionally biased region" description="Low complexity" evidence="3">
    <location>
        <begin position="818"/>
        <end position="828"/>
    </location>
</feature>
<organism evidence="6 7">
    <name type="scientific">Hapsidospora chrysogenum (strain ATCC 11550 / CBS 779.69 / DSM 880 / IAM 14645 / JCM 23072 / IMI 49137)</name>
    <name type="common">Acremonium chrysogenum</name>
    <dbReference type="NCBI Taxonomy" id="857340"/>
    <lineage>
        <taxon>Eukaryota</taxon>
        <taxon>Fungi</taxon>
        <taxon>Dikarya</taxon>
        <taxon>Ascomycota</taxon>
        <taxon>Pezizomycotina</taxon>
        <taxon>Sordariomycetes</taxon>
        <taxon>Hypocreomycetidae</taxon>
        <taxon>Hypocreales</taxon>
        <taxon>Bionectriaceae</taxon>
        <taxon>Hapsidospora</taxon>
    </lineage>
</organism>
<dbReference type="STRING" id="857340.A0A086T2Z2"/>
<evidence type="ECO:0000259" key="5">
    <source>
        <dbReference type="Pfam" id="PF22972"/>
    </source>
</evidence>
<feature type="region of interest" description="Disordered" evidence="3">
    <location>
        <begin position="714"/>
        <end position="870"/>
    </location>
</feature>
<comment type="subcellular location">
    <subcellularLocation>
        <location evidence="1">Nucleus</location>
    </subcellularLocation>
</comment>
<name>A0A086T2Z2_HAPC1</name>
<dbReference type="GO" id="GO:0072542">
    <property type="term" value="F:protein phosphatase activator activity"/>
    <property type="evidence" value="ECO:0007669"/>
    <property type="project" value="TreeGrafter"/>
</dbReference>
<dbReference type="InterPro" id="IPR051137">
    <property type="entry name" value="PP4R3-like"/>
</dbReference>
<comment type="caution">
    <text evidence="6">The sequence shown here is derived from an EMBL/GenBank/DDBJ whole genome shotgun (WGS) entry which is preliminary data.</text>
</comment>
<evidence type="ECO:0000256" key="3">
    <source>
        <dbReference type="SAM" id="MobiDB-lite"/>
    </source>
</evidence>
<dbReference type="SUPFAM" id="SSF50729">
    <property type="entry name" value="PH domain-like"/>
    <property type="match status" value="1"/>
</dbReference>
<dbReference type="InterPro" id="IPR006887">
    <property type="entry name" value="P4R3-like_central_dom"/>
</dbReference>
<dbReference type="EMBL" id="JPKY01000063">
    <property type="protein sequence ID" value="KFH43724.1"/>
    <property type="molecule type" value="Genomic_DNA"/>
</dbReference>
<accession>A0A086T2Z2</accession>
<feature type="domain" description="PP4R3 EVH1-like" evidence="5">
    <location>
        <begin position="12"/>
        <end position="109"/>
    </location>
</feature>
<dbReference type="HOGENOM" id="CLU_004909_0_1_1"/>
<reference evidence="7" key="1">
    <citation type="journal article" date="2014" name="Genome Announc.">
        <title>Genome sequence and annotation of Acremonium chrysogenum, producer of the beta-lactam antibiotic cephalosporin C.</title>
        <authorList>
            <person name="Terfehr D."/>
            <person name="Dahlmann T.A."/>
            <person name="Specht T."/>
            <person name="Zadra I."/>
            <person name="Kuernsteiner H."/>
            <person name="Kueck U."/>
        </authorList>
    </citation>
    <scope>NUCLEOTIDE SEQUENCE [LARGE SCALE GENOMIC DNA]</scope>
    <source>
        <strain evidence="7">ATCC 11550 / CBS 779.69 / DSM 880 / IAM 14645 / JCM 23072 / IMI 49137</strain>
    </source>
</reference>
<dbReference type="PANTHER" id="PTHR23318">
    <property type="entry name" value="ATP SYNTHASE GAMMA-RELATED"/>
    <property type="match status" value="1"/>
</dbReference>
<dbReference type="AlphaFoldDB" id="A0A086T2Z2"/>
<dbReference type="GO" id="GO:0030289">
    <property type="term" value="C:protein phosphatase 4 complex"/>
    <property type="evidence" value="ECO:0007669"/>
    <property type="project" value="TreeGrafter"/>
</dbReference>
<dbReference type="InterPro" id="IPR016024">
    <property type="entry name" value="ARM-type_fold"/>
</dbReference>
<dbReference type="GO" id="GO:0006974">
    <property type="term" value="P:DNA damage response"/>
    <property type="evidence" value="ECO:0007669"/>
    <property type="project" value="TreeGrafter"/>
</dbReference>
<evidence type="ECO:0000256" key="1">
    <source>
        <dbReference type="ARBA" id="ARBA00004123"/>
    </source>
</evidence>
<dbReference type="Pfam" id="PF22972">
    <property type="entry name" value="EVH1_PP4R3"/>
    <property type="match status" value="1"/>
</dbReference>
<feature type="compositionally biased region" description="Acidic residues" evidence="3">
    <location>
        <begin position="714"/>
        <end position="726"/>
    </location>
</feature>
<keyword evidence="7" id="KW-1185">Reference proteome</keyword>
<evidence type="ECO:0000256" key="2">
    <source>
        <dbReference type="ARBA" id="ARBA00023242"/>
    </source>
</evidence>
<feature type="domain" description="Serine/threonine-protein phosphatase 4 regulatory subunit 3-like central" evidence="4">
    <location>
        <begin position="168"/>
        <end position="674"/>
    </location>
</feature>
<feature type="compositionally biased region" description="Acidic residues" evidence="3">
    <location>
        <begin position="752"/>
        <end position="765"/>
    </location>
</feature>
<dbReference type="SUPFAM" id="SSF48371">
    <property type="entry name" value="ARM repeat"/>
    <property type="match status" value="1"/>
</dbReference>
<dbReference type="InterPro" id="IPR055236">
    <property type="entry name" value="EVH1_PP4R3"/>
</dbReference>
<evidence type="ECO:0000313" key="6">
    <source>
        <dbReference type="EMBL" id="KFH43724.1"/>
    </source>
</evidence>